<evidence type="ECO:0000313" key="1">
    <source>
        <dbReference type="EMBL" id="KRZ52808.1"/>
    </source>
</evidence>
<dbReference type="EMBL" id="JYDW01000182">
    <property type="protein sequence ID" value="KRZ52808.1"/>
    <property type="molecule type" value="Genomic_DNA"/>
</dbReference>
<organism evidence="1 2">
    <name type="scientific">Trichinella nativa</name>
    <dbReference type="NCBI Taxonomy" id="6335"/>
    <lineage>
        <taxon>Eukaryota</taxon>
        <taxon>Metazoa</taxon>
        <taxon>Ecdysozoa</taxon>
        <taxon>Nematoda</taxon>
        <taxon>Enoplea</taxon>
        <taxon>Dorylaimia</taxon>
        <taxon>Trichinellida</taxon>
        <taxon>Trichinellidae</taxon>
        <taxon>Trichinella</taxon>
    </lineage>
</organism>
<proteinExistence type="predicted"/>
<reference evidence="1 2" key="1">
    <citation type="submission" date="2015-05" db="EMBL/GenBank/DDBJ databases">
        <title>Evolution of Trichinella species and genotypes.</title>
        <authorList>
            <person name="Korhonen P.K."/>
            <person name="Edoardo P."/>
            <person name="Giuseppe L.R."/>
            <person name="Gasser R.B."/>
        </authorList>
    </citation>
    <scope>NUCLEOTIDE SEQUENCE [LARGE SCALE GENOMIC DNA]</scope>
    <source>
        <strain evidence="1">ISS10</strain>
    </source>
</reference>
<dbReference type="Proteomes" id="UP000054721">
    <property type="component" value="Unassembled WGS sequence"/>
</dbReference>
<protein>
    <submittedName>
        <fullName evidence="1">Uncharacterized protein</fullName>
    </submittedName>
</protein>
<comment type="caution">
    <text evidence="1">The sequence shown here is derived from an EMBL/GenBank/DDBJ whole genome shotgun (WGS) entry which is preliminary data.</text>
</comment>
<sequence>MHALLKLEKDKLSVTWRIVNDEIQNDQIGKKSTYCNRAAIVVEEKQKSIPNPKFTDREAWMDGWMDGWVGPLKASSLLNA</sequence>
<evidence type="ECO:0000313" key="2">
    <source>
        <dbReference type="Proteomes" id="UP000054721"/>
    </source>
</evidence>
<name>A0A0V1KZV8_9BILA</name>
<gene>
    <name evidence="1" type="ORF">T02_11008</name>
</gene>
<dbReference type="AlphaFoldDB" id="A0A0V1KZV8"/>
<accession>A0A0V1KZV8</accession>
<keyword evidence="2" id="KW-1185">Reference proteome</keyword>